<reference evidence="1 2" key="1">
    <citation type="journal article" date="2022" name="bioRxiv">
        <title>The genome of the oomycete Peronosclerospora sorghi, a cosmopolitan pathogen of maize and sorghum, is inflated with dispersed pseudogenes.</title>
        <authorList>
            <person name="Fletcher K."/>
            <person name="Martin F."/>
            <person name="Isakeit T."/>
            <person name="Cavanaugh K."/>
            <person name="Magill C."/>
            <person name="Michelmore R."/>
        </authorList>
    </citation>
    <scope>NUCLEOTIDE SEQUENCE [LARGE SCALE GENOMIC DNA]</scope>
    <source>
        <strain evidence="1">P6</strain>
    </source>
</reference>
<name>A0ACC0VVV5_9STRA</name>
<dbReference type="EMBL" id="CM047585">
    <property type="protein sequence ID" value="KAI9910332.1"/>
    <property type="molecule type" value="Genomic_DNA"/>
</dbReference>
<proteinExistence type="predicted"/>
<dbReference type="Proteomes" id="UP001163321">
    <property type="component" value="Chromosome 6"/>
</dbReference>
<evidence type="ECO:0000313" key="2">
    <source>
        <dbReference type="Proteomes" id="UP001163321"/>
    </source>
</evidence>
<accession>A0ACC0VVV5</accession>
<evidence type="ECO:0000313" key="1">
    <source>
        <dbReference type="EMBL" id="KAI9910332.1"/>
    </source>
</evidence>
<keyword evidence="2" id="KW-1185">Reference proteome</keyword>
<sequence>MMTSSSRNFDRFSSPFSDAVIGNVLTRSAAPGYRVRKPSCTPFSFASSKDSPHQERLFPSSPPSTMVLPPLRKFSASDRFQFGPPASKSHRDLHATGPSRVLASHAQSSGASFTSNTDSTVSAAVATLSIHHTGATSLHQESKKRLVSVKSKACREQCRTNQARYRQKQREYVFKLESTVAQLRDEIPMLEVQRRRLRYDSRQRVWDVVVEYFQLFRHGVGNSFELRTTDVLRTSEAQQQWMFLCSTMASDTKFGNACGVELLMEYWRQLSECHENLHFELVHMEKISESIVTATATLSVTVTKTTLECFFPHLMGSEQVEDLSLAVKLLGRRLDYPCTVVFIWDEETSLVVRVETEVDMASPILHLLGNLKDTSRVIEGAVWPQTTSTQNNMICRLQQALPSIESFSAYPCYLSRCEGKDAACFQHGRDLVDVARLLVGENDMFITQRFAKLLDSWERHLQETTDVACESEIGWSVRIGRKHVRKQLDVVNELPDGAQVRHLEMVKQIKESAIQRCGEKLPESRLGLRHEELTSARQDAADETVVL</sequence>
<organism evidence="1 2">
    <name type="scientific">Peronosclerospora sorghi</name>
    <dbReference type="NCBI Taxonomy" id="230839"/>
    <lineage>
        <taxon>Eukaryota</taxon>
        <taxon>Sar</taxon>
        <taxon>Stramenopiles</taxon>
        <taxon>Oomycota</taxon>
        <taxon>Peronosporomycetes</taxon>
        <taxon>Peronosporales</taxon>
        <taxon>Peronosporaceae</taxon>
        <taxon>Peronosclerospora</taxon>
    </lineage>
</organism>
<protein>
    <submittedName>
        <fullName evidence="1">Uncharacterized protein</fullName>
    </submittedName>
</protein>
<comment type="caution">
    <text evidence="1">The sequence shown here is derived from an EMBL/GenBank/DDBJ whole genome shotgun (WGS) entry which is preliminary data.</text>
</comment>
<gene>
    <name evidence="1" type="ORF">PsorP6_010764</name>
</gene>